<name>A0A1G7Z0P1_9BURK</name>
<proteinExistence type="predicted"/>
<dbReference type="EMBL" id="FNCJ01000006">
    <property type="protein sequence ID" value="SDH02338.1"/>
    <property type="molecule type" value="Genomic_DNA"/>
</dbReference>
<evidence type="ECO:0000313" key="1">
    <source>
        <dbReference type="EMBL" id="SDH02338.1"/>
    </source>
</evidence>
<dbReference type="Proteomes" id="UP000199706">
    <property type="component" value="Unassembled WGS sequence"/>
</dbReference>
<dbReference type="OrthoDB" id="7067777at2"/>
<evidence type="ECO:0000313" key="2">
    <source>
        <dbReference type="Proteomes" id="UP000199706"/>
    </source>
</evidence>
<organism evidence="1 2">
    <name type="scientific">Paraburkholderia phenazinium</name>
    <dbReference type="NCBI Taxonomy" id="60549"/>
    <lineage>
        <taxon>Bacteria</taxon>
        <taxon>Pseudomonadati</taxon>
        <taxon>Pseudomonadota</taxon>
        <taxon>Betaproteobacteria</taxon>
        <taxon>Burkholderiales</taxon>
        <taxon>Burkholderiaceae</taxon>
        <taxon>Paraburkholderia</taxon>
    </lineage>
</organism>
<dbReference type="AlphaFoldDB" id="A0A1G7Z0P1"/>
<gene>
    <name evidence="1" type="ORF">SAMN05216466_106398</name>
</gene>
<reference evidence="1 2" key="1">
    <citation type="submission" date="2016-10" db="EMBL/GenBank/DDBJ databases">
        <authorList>
            <person name="de Groot N.N."/>
        </authorList>
    </citation>
    <scope>NUCLEOTIDE SEQUENCE [LARGE SCALE GENOMIC DNA]</scope>
    <source>
        <strain evidence="1 2">LMG 2247</strain>
    </source>
</reference>
<sequence length="250" mass="28413">METVRVNVAYRPLRICWAIKAGDKESFRKAVRQNNALWGGRFNPIVLVDRESEAKRIVEVFRADVILPVGGSDEVEAFISKFPHLIRPFLHDSVLVGKGEGEVRSQVLDVQNALIYLQERPEWKELKESGVRIYDWNPQDTLADIFLMQLGAYPPANVNSIDYAQLLKGAANASEFYIDLDDALPGDILEHPSVAYLARYGLKRHYGFRSGWDYPYIRRVHDQPQTCCAARAGTQTYPDAYADRTWHSAA</sequence>
<accession>A0A1G7Z0P1</accession>
<dbReference type="RefSeq" id="WP_090685655.1">
    <property type="nucleotide sequence ID" value="NZ_FNCJ01000006.1"/>
</dbReference>
<protein>
    <submittedName>
        <fullName evidence="1">Uncharacterized protein</fullName>
    </submittedName>
</protein>